<accession>A0A0N0VIY2</accession>
<dbReference type="STRING" id="50340.PF66_05041"/>
<evidence type="ECO:0000313" key="2">
    <source>
        <dbReference type="Proteomes" id="UP000037931"/>
    </source>
</evidence>
<gene>
    <name evidence="1" type="ORF">PF66_05041</name>
</gene>
<dbReference type="PATRIC" id="fig|50340.43.peg.2346"/>
<keyword evidence="2" id="KW-1185">Reference proteome</keyword>
<organism evidence="1 2">
    <name type="scientific">Pseudomonas asplenii</name>
    <dbReference type="NCBI Taxonomy" id="53407"/>
    <lineage>
        <taxon>Bacteria</taxon>
        <taxon>Pseudomonadati</taxon>
        <taxon>Pseudomonadota</taxon>
        <taxon>Gammaproteobacteria</taxon>
        <taxon>Pseudomonadales</taxon>
        <taxon>Pseudomonadaceae</taxon>
        <taxon>Pseudomonas</taxon>
    </lineage>
</organism>
<evidence type="ECO:0000313" key="1">
    <source>
        <dbReference type="EMBL" id="KPA88675.1"/>
    </source>
</evidence>
<name>A0A0N0VIY2_9PSED</name>
<protein>
    <submittedName>
        <fullName evidence="1">Uncharacterized protein</fullName>
    </submittedName>
</protein>
<sequence>MKPFEYSIGEARRCSALFRFGRDVEAALVMVEVFDGIQALLQQAPAEVQQTWTQLLVSMLDCQERQDWLGLADTLQYELVELLETVQGA</sequence>
<dbReference type="Proteomes" id="UP000037931">
    <property type="component" value="Unassembled WGS sequence"/>
</dbReference>
<dbReference type="EMBL" id="JSYZ01000019">
    <property type="protein sequence ID" value="KPA88675.1"/>
    <property type="molecule type" value="Genomic_DNA"/>
</dbReference>
<dbReference type="OrthoDB" id="5592031at2"/>
<proteinExistence type="predicted"/>
<reference evidence="1 2" key="1">
    <citation type="journal article" date="2015" name="PLoS ONE">
        <title>Rice-Infecting Pseudomonas Genomes Are Highly Accessorized and Harbor Multiple Putative Virulence Mechanisms to Cause Sheath Brown Rot.</title>
        <authorList>
            <person name="Quibod I.L."/>
            <person name="Grande G."/>
            <person name="Oreiro E.G."/>
            <person name="Borja F.N."/>
            <person name="Dossa G.S."/>
            <person name="Mauleon R."/>
            <person name="Cruz C.V."/>
            <person name="Oliva R."/>
        </authorList>
    </citation>
    <scope>NUCLEOTIDE SEQUENCE [LARGE SCALE GENOMIC DNA]</scope>
    <source>
        <strain evidence="1 2">IRRI 6609</strain>
    </source>
</reference>
<dbReference type="AlphaFoldDB" id="A0A0N0VIY2"/>
<comment type="caution">
    <text evidence="1">The sequence shown here is derived from an EMBL/GenBank/DDBJ whole genome shotgun (WGS) entry which is preliminary data.</text>
</comment>
<dbReference type="RefSeq" id="WP_054064079.1">
    <property type="nucleotide sequence ID" value="NZ_JSYZ01000019.1"/>
</dbReference>